<evidence type="ECO:0000313" key="2">
    <source>
        <dbReference type="EMBL" id="XBV85563.1"/>
    </source>
</evidence>
<dbReference type="EMBL" id="CP158299">
    <property type="protein sequence ID" value="XBV85563.1"/>
    <property type="molecule type" value="Genomic_DNA"/>
</dbReference>
<proteinExistence type="predicted"/>
<dbReference type="AlphaFoldDB" id="A0AAU7UB80"/>
<dbReference type="SUPFAM" id="SSF103196">
    <property type="entry name" value="Roadblock/LC7 domain"/>
    <property type="match status" value="1"/>
</dbReference>
<dbReference type="RefSeq" id="WP_350243600.1">
    <property type="nucleotide sequence ID" value="NZ_CP158299.1"/>
</dbReference>
<accession>A0AAU7UB80</accession>
<organism evidence="2">
    <name type="scientific">Deinococcus sonorensis KR-87</name>
    <dbReference type="NCBI Taxonomy" id="694439"/>
    <lineage>
        <taxon>Bacteria</taxon>
        <taxon>Thermotogati</taxon>
        <taxon>Deinococcota</taxon>
        <taxon>Deinococci</taxon>
        <taxon>Deinococcales</taxon>
        <taxon>Deinococcaceae</taxon>
        <taxon>Deinococcus</taxon>
    </lineage>
</organism>
<dbReference type="Gene3D" id="3.30.450.30">
    <property type="entry name" value="Dynein light chain 2a, cytoplasmic"/>
    <property type="match status" value="1"/>
</dbReference>
<gene>
    <name evidence="2" type="ORF">ABOD76_19360</name>
</gene>
<dbReference type="SMART" id="SM00960">
    <property type="entry name" value="Robl_LC7"/>
    <property type="match status" value="1"/>
</dbReference>
<dbReference type="KEGG" id="dsc:ABOD76_19360"/>
<dbReference type="InterPro" id="IPR004942">
    <property type="entry name" value="Roadblock/LAMTOR2_dom"/>
</dbReference>
<evidence type="ECO:0000259" key="1">
    <source>
        <dbReference type="SMART" id="SM00960"/>
    </source>
</evidence>
<protein>
    <submittedName>
        <fullName evidence="2">Roadblock/LC7 domain-containing protein</fullName>
    </submittedName>
</protein>
<reference evidence="2" key="1">
    <citation type="submission" date="2024-06" db="EMBL/GenBank/DDBJ databases">
        <title>Draft Genome Sequence of Deinococcus sonorensis Type Strain KR-87, a Biofilm Producing Representative of the Genus Deinococcus.</title>
        <authorList>
            <person name="Boren L.S."/>
            <person name="Grosso R.A."/>
            <person name="Hugenberg-Cox A.N."/>
            <person name="Hill J.T.E."/>
            <person name="Albert C.M."/>
            <person name="Tuohy J.M."/>
        </authorList>
    </citation>
    <scope>NUCLEOTIDE SEQUENCE</scope>
    <source>
        <strain evidence="2">KR-87</strain>
    </source>
</reference>
<sequence length="121" mass="12599">MRLDPLMSIPGVRSSALVGEDGLPVEMLGEGGDLLAAELASMRQLMDRGGRRMGLGRLSRLTFASDLAEVIALASGQFTVGVSLIRGSDSRLAQQQLARIAGSLATPGQGLPDVRPVGGER</sequence>
<name>A0AAU7UB80_9DEIO</name>
<feature type="domain" description="Roadblock/LAMTOR2" evidence="1">
    <location>
        <begin position="2"/>
        <end position="84"/>
    </location>
</feature>